<dbReference type="SUPFAM" id="SSF101386">
    <property type="entry name" value="all-alpha NTP pyrophosphatases"/>
    <property type="match status" value="1"/>
</dbReference>
<dbReference type="Gene3D" id="1.10.287.1080">
    <property type="entry name" value="MazG-like"/>
    <property type="match status" value="1"/>
</dbReference>
<evidence type="ECO:0000313" key="1">
    <source>
        <dbReference type="EMBL" id="VYU38092.1"/>
    </source>
</evidence>
<protein>
    <recommendedName>
        <fullName evidence="2">Nucleotide pyrophosphohydrolase</fullName>
    </recommendedName>
</protein>
<dbReference type="PIRSF" id="PIRSF029826">
    <property type="entry name" value="UCP029826_pph"/>
    <property type="match status" value="1"/>
</dbReference>
<organism evidence="1">
    <name type="scientific">Klebsiella oxytoca</name>
    <dbReference type="NCBI Taxonomy" id="571"/>
    <lineage>
        <taxon>Bacteria</taxon>
        <taxon>Pseudomonadati</taxon>
        <taxon>Pseudomonadota</taxon>
        <taxon>Gammaproteobacteria</taxon>
        <taxon>Enterobacterales</taxon>
        <taxon>Enterobacteriaceae</taxon>
        <taxon>Klebsiella/Raoultella group</taxon>
        <taxon>Klebsiella</taxon>
    </lineage>
</organism>
<sequence>MKTNELIQIQNDLANFASERDWDKFHSPKNLSMAMSVEAGELVEIFQWLTDEESRNLTMKQKVRAEEEIADVFLYLLRIADKLNIDVVQVAKNKLATNAAKYPIEACYGNAKKYTDL</sequence>
<evidence type="ECO:0008006" key="2">
    <source>
        <dbReference type="Google" id="ProtNLM"/>
    </source>
</evidence>
<dbReference type="PANTHER" id="PTHR46523">
    <property type="entry name" value="DCTP PYROPHOSPHATASE 1"/>
    <property type="match status" value="1"/>
</dbReference>
<dbReference type="InterPro" id="IPR052555">
    <property type="entry name" value="dCTP_Pyrophosphatase"/>
</dbReference>
<dbReference type="Pfam" id="PF12643">
    <property type="entry name" value="MazG-like"/>
    <property type="match status" value="1"/>
</dbReference>
<name>A0A6N3EBH3_KLEOX</name>
<accession>A0A6N3EBH3</accession>
<dbReference type="InterPro" id="IPR025984">
    <property type="entry name" value="DCTPP"/>
</dbReference>
<gene>
    <name evidence="1" type="ORF">KOLFYP65_03886</name>
</gene>
<reference evidence="1" key="1">
    <citation type="submission" date="2019-11" db="EMBL/GenBank/DDBJ databases">
        <authorList>
            <person name="Feng L."/>
        </authorList>
    </citation>
    <scope>NUCLEOTIDE SEQUENCE</scope>
    <source>
        <strain evidence="1">KOxytocaLFYP65</strain>
    </source>
</reference>
<dbReference type="RefSeq" id="WP_142476015.1">
    <property type="nucleotide sequence ID" value="NZ_CABGLK010000022.1"/>
</dbReference>
<dbReference type="AlphaFoldDB" id="A0A6N3EBH3"/>
<dbReference type="GO" id="GO:0047429">
    <property type="term" value="F:nucleoside triphosphate diphosphatase activity"/>
    <property type="evidence" value="ECO:0007669"/>
    <property type="project" value="InterPro"/>
</dbReference>
<dbReference type="GO" id="GO:0009143">
    <property type="term" value="P:nucleoside triphosphate catabolic process"/>
    <property type="evidence" value="ECO:0007669"/>
    <property type="project" value="InterPro"/>
</dbReference>
<dbReference type="PANTHER" id="PTHR46523:SF1">
    <property type="entry name" value="DCTP PYROPHOSPHATASE 1"/>
    <property type="match status" value="1"/>
</dbReference>
<dbReference type="CDD" id="cd11537">
    <property type="entry name" value="NTP-PPase_RS21-C6_like"/>
    <property type="match status" value="1"/>
</dbReference>
<proteinExistence type="predicted"/>
<dbReference type="EMBL" id="CACRTM010000026">
    <property type="protein sequence ID" value="VYU38092.1"/>
    <property type="molecule type" value="Genomic_DNA"/>
</dbReference>